<feature type="compositionally biased region" description="Acidic residues" evidence="1">
    <location>
        <begin position="71"/>
        <end position="82"/>
    </location>
</feature>
<dbReference type="Proteomes" id="UP000467840">
    <property type="component" value="Chromosome 11"/>
</dbReference>
<proteinExistence type="predicted"/>
<accession>A0A6A6NBR9</accession>
<organism evidence="2 3">
    <name type="scientific">Hevea brasiliensis</name>
    <name type="common">Para rubber tree</name>
    <name type="synonym">Siphonia brasiliensis</name>
    <dbReference type="NCBI Taxonomy" id="3981"/>
    <lineage>
        <taxon>Eukaryota</taxon>
        <taxon>Viridiplantae</taxon>
        <taxon>Streptophyta</taxon>
        <taxon>Embryophyta</taxon>
        <taxon>Tracheophyta</taxon>
        <taxon>Spermatophyta</taxon>
        <taxon>Magnoliopsida</taxon>
        <taxon>eudicotyledons</taxon>
        <taxon>Gunneridae</taxon>
        <taxon>Pentapetalae</taxon>
        <taxon>rosids</taxon>
        <taxon>fabids</taxon>
        <taxon>Malpighiales</taxon>
        <taxon>Euphorbiaceae</taxon>
        <taxon>Crotonoideae</taxon>
        <taxon>Micrandreae</taxon>
        <taxon>Hevea</taxon>
    </lineage>
</organism>
<keyword evidence="3" id="KW-1185">Reference proteome</keyword>
<reference evidence="2 3" key="1">
    <citation type="journal article" date="2020" name="Mol. Plant">
        <title>The Chromosome-Based Rubber Tree Genome Provides New Insights into Spurge Genome Evolution and Rubber Biosynthesis.</title>
        <authorList>
            <person name="Liu J."/>
            <person name="Shi C."/>
            <person name="Shi C.C."/>
            <person name="Li W."/>
            <person name="Zhang Q.J."/>
            <person name="Zhang Y."/>
            <person name="Li K."/>
            <person name="Lu H.F."/>
            <person name="Shi C."/>
            <person name="Zhu S.T."/>
            <person name="Xiao Z.Y."/>
            <person name="Nan H."/>
            <person name="Yue Y."/>
            <person name="Zhu X.G."/>
            <person name="Wu Y."/>
            <person name="Hong X.N."/>
            <person name="Fan G.Y."/>
            <person name="Tong Y."/>
            <person name="Zhang D."/>
            <person name="Mao C.L."/>
            <person name="Liu Y.L."/>
            <person name="Hao S.J."/>
            <person name="Liu W.Q."/>
            <person name="Lv M.Q."/>
            <person name="Zhang H.B."/>
            <person name="Liu Y."/>
            <person name="Hu-Tang G.R."/>
            <person name="Wang J.P."/>
            <person name="Wang J.H."/>
            <person name="Sun Y.H."/>
            <person name="Ni S.B."/>
            <person name="Chen W.B."/>
            <person name="Zhang X.C."/>
            <person name="Jiao Y.N."/>
            <person name="Eichler E.E."/>
            <person name="Li G.H."/>
            <person name="Liu X."/>
            <person name="Gao L.Z."/>
        </authorList>
    </citation>
    <scope>NUCLEOTIDE SEQUENCE [LARGE SCALE GENOMIC DNA]</scope>
    <source>
        <strain evidence="3">cv. GT1</strain>
        <tissue evidence="2">Leaf</tissue>
    </source>
</reference>
<dbReference type="EMBL" id="JAAGAX010000002">
    <property type="protein sequence ID" value="KAF2323070.1"/>
    <property type="molecule type" value="Genomic_DNA"/>
</dbReference>
<evidence type="ECO:0000313" key="3">
    <source>
        <dbReference type="Proteomes" id="UP000467840"/>
    </source>
</evidence>
<dbReference type="AlphaFoldDB" id="A0A6A6NBR9"/>
<feature type="region of interest" description="Disordered" evidence="1">
    <location>
        <begin position="65"/>
        <end position="90"/>
    </location>
</feature>
<protein>
    <submittedName>
        <fullName evidence="2">Uncharacterized protein</fullName>
    </submittedName>
</protein>
<gene>
    <name evidence="2" type="ORF">GH714_033141</name>
</gene>
<feature type="region of interest" description="Disordered" evidence="1">
    <location>
        <begin position="1"/>
        <end position="26"/>
    </location>
</feature>
<evidence type="ECO:0000313" key="2">
    <source>
        <dbReference type="EMBL" id="KAF2323070.1"/>
    </source>
</evidence>
<comment type="caution">
    <text evidence="2">The sequence shown here is derived from an EMBL/GenBank/DDBJ whole genome shotgun (WGS) entry which is preliminary data.</text>
</comment>
<evidence type="ECO:0000256" key="1">
    <source>
        <dbReference type="SAM" id="MobiDB-lite"/>
    </source>
</evidence>
<sequence length="123" mass="14053">MDQSSSSQHTTNVHTTEHVEECNTTTLNTRRSDDIVGLLHDALGVSSQGNYRVRQDVEELHYEKDRVENESQLDEINIEQSEDTSSRRTSEFENLLKDVNVELYPGCKTFLGVLTLRNARLVD</sequence>
<name>A0A6A6NBR9_HEVBR</name>